<dbReference type="InterPro" id="IPR045170">
    <property type="entry name" value="MTOX"/>
</dbReference>
<comment type="caution">
    <text evidence="7">The sequence shown here is derived from an EMBL/GenBank/DDBJ whole genome shotgun (WGS) entry which is preliminary data.</text>
</comment>
<reference evidence="7 8" key="1">
    <citation type="journal article" date="2015" name="Genome Biol.">
        <title>Comparative genomics of Steinernema reveals deeply conserved gene regulatory networks.</title>
        <authorList>
            <person name="Dillman A.R."/>
            <person name="Macchietto M."/>
            <person name="Porter C.F."/>
            <person name="Rogers A."/>
            <person name="Williams B."/>
            <person name="Antoshechkin I."/>
            <person name="Lee M.M."/>
            <person name="Goodwin Z."/>
            <person name="Lu X."/>
            <person name="Lewis E.E."/>
            <person name="Goodrich-Blair H."/>
            <person name="Stock S.P."/>
            <person name="Adams B.J."/>
            <person name="Sternberg P.W."/>
            <person name="Mortazavi A."/>
        </authorList>
    </citation>
    <scope>NUCLEOTIDE SEQUENCE [LARGE SCALE GENOMIC DNA]</scope>
    <source>
        <strain evidence="7 8">ALL</strain>
    </source>
</reference>
<evidence type="ECO:0000256" key="5">
    <source>
        <dbReference type="ARBA" id="ARBA00023002"/>
    </source>
</evidence>
<dbReference type="Gene3D" id="3.50.50.60">
    <property type="entry name" value="FAD/NAD(P)-binding domain"/>
    <property type="match status" value="1"/>
</dbReference>
<dbReference type="GO" id="GO:0050660">
    <property type="term" value="F:flavin adenine dinucleotide binding"/>
    <property type="evidence" value="ECO:0007669"/>
    <property type="project" value="InterPro"/>
</dbReference>
<keyword evidence="5" id="KW-0560">Oxidoreductase</keyword>
<reference evidence="7 8" key="2">
    <citation type="journal article" date="2019" name="G3 (Bethesda)">
        <title>Hybrid Assembly of the Genome of the Entomopathogenic Nematode Steinernema carpocapsae Identifies the X-Chromosome.</title>
        <authorList>
            <person name="Serra L."/>
            <person name="Macchietto M."/>
            <person name="Macias-Munoz A."/>
            <person name="McGill C.J."/>
            <person name="Rodriguez I.M."/>
            <person name="Rodriguez B."/>
            <person name="Murad R."/>
            <person name="Mortazavi A."/>
        </authorList>
    </citation>
    <scope>NUCLEOTIDE SEQUENCE [LARGE SCALE GENOMIC DNA]</scope>
    <source>
        <strain evidence="7 8">ALL</strain>
    </source>
</reference>
<dbReference type="GO" id="GO:0050031">
    <property type="term" value="F:L-pipecolate oxidase activity"/>
    <property type="evidence" value="ECO:0007669"/>
    <property type="project" value="TreeGrafter"/>
</dbReference>
<dbReference type="SUPFAM" id="SSF51905">
    <property type="entry name" value="FAD/NAD(P)-binding domain"/>
    <property type="match status" value="1"/>
</dbReference>
<dbReference type="GO" id="GO:0033514">
    <property type="term" value="P:L-lysine catabolic process to acetyl-CoA via L-pipecolate"/>
    <property type="evidence" value="ECO:0007669"/>
    <property type="project" value="TreeGrafter"/>
</dbReference>
<dbReference type="GO" id="GO:0005777">
    <property type="term" value="C:peroxisome"/>
    <property type="evidence" value="ECO:0007669"/>
    <property type="project" value="TreeGrafter"/>
</dbReference>
<dbReference type="PANTHER" id="PTHR10961">
    <property type="entry name" value="PEROXISOMAL SARCOSINE OXIDASE"/>
    <property type="match status" value="1"/>
</dbReference>
<evidence type="ECO:0000256" key="4">
    <source>
        <dbReference type="ARBA" id="ARBA00022827"/>
    </source>
</evidence>
<dbReference type="Proteomes" id="UP000298663">
    <property type="component" value="Chromosome X"/>
</dbReference>
<keyword evidence="4" id="KW-0274">FAD</keyword>
<keyword evidence="8" id="KW-1185">Reference proteome</keyword>
<dbReference type="AlphaFoldDB" id="A0A4U8UNG3"/>
<dbReference type="OrthoDB" id="424974at2759"/>
<dbReference type="InterPro" id="IPR006076">
    <property type="entry name" value="FAD-dep_OxRdtase"/>
</dbReference>
<evidence type="ECO:0000256" key="1">
    <source>
        <dbReference type="ARBA" id="ARBA00001974"/>
    </source>
</evidence>
<comment type="cofactor">
    <cofactor evidence="1">
        <name>FAD</name>
        <dbReference type="ChEBI" id="CHEBI:57692"/>
    </cofactor>
</comment>
<name>A0A4U8UNG3_STECR</name>
<evidence type="ECO:0000256" key="2">
    <source>
        <dbReference type="ARBA" id="ARBA00010989"/>
    </source>
</evidence>
<feature type="domain" description="FAD dependent oxidoreductase" evidence="6">
    <location>
        <begin position="7"/>
        <end position="359"/>
    </location>
</feature>
<organism evidence="7 8">
    <name type="scientific">Steinernema carpocapsae</name>
    <name type="common">Entomopathogenic nematode</name>
    <dbReference type="NCBI Taxonomy" id="34508"/>
    <lineage>
        <taxon>Eukaryota</taxon>
        <taxon>Metazoa</taxon>
        <taxon>Ecdysozoa</taxon>
        <taxon>Nematoda</taxon>
        <taxon>Chromadorea</taxon>
        <taxon>Rhabditida</taxon>
        <taxon>Tylenchina</taxon>
        <taxon>Panagrolaimomorpha</taxon>
        <taxon>Strongyloidoidea</taxon>
        <taxon>Steinernematidae</taxon>
        <taxon>Steinernema</taxon>
    </lineage>
</organism>
<sequence length="390" mass="44210">MVEQVHDVVIIGAGIMGSCTAYHAAMRGLNPLVLEQFNSTHRQGASHGKSRMFRFLYPELAYLEIAMAAKKLWEQLQDDTGTTLFKNSEYVLISNRKKVVKTSMNLSECDLKHEVLESGEINRKYPMLKYTLDWFALIDYAGGLLYANECLDAARTEAVKHGATFKFMERVVGVISKADHVLVNTTRGQYLTKKLVVTAGAWINQILPELNDIVDIQSVQVPRLYWNVDPEHSQQFKHGPVVEVDRYTNVFCMIPPVDHQNQVKVSVNIGAPHDPDHPLETHHNMEMLIDCVADHIREHMPHVDHSHPANIEMSTETVTDNGNFIVGRFPDDDRISLACGFKGNGYNFAIVVGQMLADLVEDADEEDVVPEEFSLEAHMDQFYWNFRQQA</sequence>
<dbReference type="Pfam" id="PF01266">
    <property type="entry name" value="DAO"/>
    <property type="match status" value="1"/>
</dbReference>
<evidence type="ECO:0000313" key="8">
    <source>
        <dbReference type="Proteomes" id="UP000298663"/>
    </source>
</evidence>
<gene>
    <name evidence="7" type="ORF">L596_001846</name>
</gene>
<dbReference type="STRING" id="34508.A0A4U8UNG3"/>
<proteinExistence type="inferred from homology"/>
<keyword evidence="3" id="KW-0285">Flavoprotein</keyword>
<dbReference type="PANTHER" id="PTHR10961:SF46">
    <property type="entry name" value="PEROXISOMAL SARCOSINE OXIDASE"/>
    <property type="match status" value="1"/>
</dbReference>
<protein>
    <recommendedName>
        <fullName evidence="6">FAD dependent oxidoreductase domain-containing protein</fullName>
    </recommendedName>
</protein>
<comment type="similarity">
    <text evidence="2">Belongs to the MSOX/MTOX family.</text>
</comment>
<evidence type="ECO:0000313" key="7">
    <source>
        <dbReference type="EMBL" id="TMS34209.1"/>
    </source>
</evidence>
<dbReference type="GO" id="GO:0008115">
    <property type="term" value="F:sarcosine oxidase activity"/>
    <property type="evidence" value="ECO:0007669"/>
    <property type="project" value="TreeGrafter"/>
</dbReference>
<dbReference type="InterPro" id="IPR036188">
    <property type="entry name" value="FAD/NAD-bd_sf"/>
</dbReference>
<evidence type="ECO:0000259" key="6">
    <source>
        <dbReference type="Pfam" id="PF01266"/>
    </source>
</evidence>
<dbReference type="EMBL" id="CM016762">
    <property type="protein sequence ID" value="TMS34209.1"/>
    <property type="molecule type" value="Genomic_DNA"/>
</dbReference>
<accession>A0A4U8UNG3</accession>
<dbReference type="EMBL" id="AZBU02000001">
    <property type="protein sequence ID" value="TMS34209.1"/>
    <property type="molecule type" value="Genomic_DNA"/>
</dbReference>
<dbReference type="Gene3D" id="3.30.9.10">
    <property type="entry name" value="D-Amino Acid Oxidase, subunit A, domain 2"/>
    <property type="match status" value="1"/>
</dbReference>
<evidence type="ECO:0000256" key="3">
    <source>
        <dbReference type="ARBA" id="ARBA00022630"/>
    </source>
</evidence>